<accession>A0ACC2GE54</accession>
<keyword evidence="2" id="KW-1185">Reference proteome</keyword>
<proteinExistence type="predicted"/>
<evidence type="ECO:0000313" key="2">
    <source>
        <dbReference type="Proteomes" id="UP001157502"/>
    </source>
</evidence>
<evidence type="ECO:0000313" key="1">
    <source>
        <dbReference type="EMBL" id="KAJ8001792.1"/>
    </source>
</evidence>
<dbReference type="Proteomes" id="UP001157502">
    <property type="component" value="Chromosome 14"/>
</dbReference>
<protein>
    <submittedName>
        <fullName evidence="1">Uncharacterized protein</fullName>
    </submittedName>
</protein>
<comment type="caution">
    <text evidence="1">The sequence shown here is derived from an EMBL/GenBank/DDBJ whole genome shotgun (WGS) entry which is preliminary data.</text>
</comment>
<dbReference type="EMBL" id="CM055741">
    <property type="protein sequence ID" value="KAJ8001792.1"/>
    <property type="molecule type" value="Genomic_DNA"/>
</dbReference>
<sequence length="461" mass="51993">MAVLFGFSLRVSWICCLLIGGITSFPKAEGDRSGYPAQAASGHYDSWPAYNQASEQRPAPIPMDWLQNLDEEPLSQNKRAVWKVWHPAQMPHRQKNPHLMRQQVWHPAQKPERLPLIDVTQKQPVDIPKHVWRPALLSEKVPPTGFLQVQPANTPPEPERVWSLDQMLLEQMTPAGGEGGAQVLPEGGAQVLPEGGAQVLPEGGAQVLPEGGAQVLPEGGAQVLPEGGAQNPPTSEEQMPPAGGTWEEIPPEVGEKPKSILYPAQKPQQPTQPEMSKEPAMMPHQIWHPDNPLRNTEHLWRPARFPYLQKDAKVPLQQKEPATMLQQPHRVWRPVEMHKAPNQLSSMPQVHNQQPCLGSRCNHGSPLYQCIPTVLNQETLPREMTQATNQAFTNLLKGLGRCGFQLEWFSSRGNWPRRRCQGKHDSGFIFWALHWFYSHDLDSARKMLVLLLRIINKQFRF</sequence>
<gene>
    <name evidence="1" type="ORF">DPEC_G00173110</name>
</gene>
<reference evidence="1" key="1">
    <citation type="submission" date="2021-05" db="EMBL/GenBank/DDBJ databases">
        <authorList>
            <person name="Pan Q."/>
            <person name="Jouanno E."/>
            <person name="Zahm M."/>
            <person name="Klopp C."/>
            <person name="Cabau C."/>
            <person name="Louis A."/>
            <person name="Berthelot C."/>
            <person name="Parey E."/>
            <person name="Roest Crollius H."/>
            <person name="Montfort J."/>
            <person name="Robinson-Rechavi M."/>
            <person name="Bouchez O."/>
            <person name="Lampietro C."/>
            <person name="Lopez Roques C."/>
            <person name="Donnadieu C."/>
            <person name="Postlethwait J."/>
            <person name="Bobe J."/>
            <person name="Dillon D."/>
            <person name="Chandos A."/>
            <person name="von Hippel F."/>
            <person name="Guiguen Y."/>
        </authorList>
    </citation>
    <scope>NUCLEOTIDE SEQUENCE</scope>
    <source>
        <strain evidence="1">YG-Jan2019</strain>
    </source>
</reference>
<organism evidence="1 2">
    <name type="scientific">Dallia pectoralis</name>
    <name type="common">Alaska blackfish</name>
    <dbReference type="NCBI Taxonomy" id="75939"/>
    <lineage>
        <taxon>Eukaryota</taxon>
        <taxon>Metazoa</taxon>
        <taxon>Chordata</taxon>
        <taxon>Craniata</taxon>
        <taxon>Vertebrata</taxon>
        <taxon>Euteleostomi</taxon>
        <taxon>Actinopterygii</taxon>
        <taxon>Neopterygii</taxon>
        <taxon>Teleostei</taxon>
        <taxon>Protacanthopterygii</taxon>
        <taxon>Esociformes</taxon>
        <taxon>Umbridae</taxon>
        <taxon>Dallia</taxon>
    </lineage>
</organism>
<name>A0ACC2GE54_DALPE</name>